<reference evidence="3" key="1">
    <citation type="submission" date="2020-11" db="EMBL/GenBank/DDBJ databases">
        <title>Sequencing the genomes of 1000 actinobacteria strains.</title>
        <authorList>
            <person name="Klenk H.-P."/>
        </authorList>
    </citation>
    <scope>NUCLEOTIDE SEQUENCE</scope>
    <source>
        <strain evidence="3">DSM 45632</strain>
    </source>
</reference>
<keyword evidence="2" id="KW-0808">Transferase</keyword>
<dbReference type="GO" id="GO:0051996">
    <property type="term" value="F:squalene synthase [NAD(P)H] activity"/>
    <property type="evidence" value="ECO:0007669"/>
    <property type="project" value="InterPro"/>
</dbReference>
<dbReference type="SFLD" id="SFLDG01018">
    <property type="entry name" value="Squalene/Phytoene_Synthase_Lik"/>
    <property type="match status" value="1"/>
</dbReference>
<dbReference type="Gene3D" id="1.10.600.10">
    <property type="entry name" value="Farnesyl Diphosphate Synthase"/>
    <property type="match status" value="1"/>
</dbReference>
<evidence type="ECO:0000313" key="3">
    <source>
        <dbReference type="EMBL" id="MBG6121469.1"/>
    </source>
</evidence>
<dbReference type="InterPro" id="IPR019845">
    <property type="entry name" value="Squalene/phytoene_synthase_CS"/>
</dbReference>
<dbReference type="EMBL" id="JADOUE010000001">
    <property type="protein sequence ID" value="MBG6121469.1"/>
    <property type="molecule type" value="Genomic_DNA"/>
</dbReference>
<proteinExistence type="predicted"/>
<evidence type="ECO:0000256" key="2">
    <source>
        <dbReference type="ARBA" id="ARBA00022679"/>
    </source>
</evidence>
<dbReference type="GO" id="GO:0004311">
    <property type="term" value="F:geranylgeranyl diphosphate synthase activity"/>
    <property type="evidence" value="ECO:0007669"/>
    <property type="project" value="InterPro"/>
</dbReference>
<dbReference type="Proteomes" id="UP000658613">
    <property type="component" value="Unassembled WGS sequence"/>
</dbReference>
<name>A0A931GXF9_9CORY</name>
<keyword evidence="4" id="KW-1185">Reference proteome</keyword>
<dbReference type="InterPro" id="IPR044843">
    <property type="entry name" value="Trans_IPPS_bact-type"/>
</dbReference>
<dbReference type="InterPro" id="IPR002060">
    <property type="entry name" value="Squ/phyt_synthse"/>
</dbReference>
<comment type="pathway">
    <text evidence="1">Carotenoid biosynthesis; phytoene biosynthesis.</text>
</comment>
<sequence>MNTVDRNELRRYDAMSESAAAAVINEYSTSFSLATALLPKGVRRDIRNVYAVVRIADEVVDGTSDAAGVDNVEDVLNNYEAAIVAAPESRFHTDPIIHAYATTARRCKLEREHIQAFFASMRRDLDPTDHDEHSFDCYVYGSAEVIGLMCLNVFFAGEVVPNSDRSTLEAGARALGAAFQKVNFLRDLGDDHSRLGRRYFPQLNHRDLNDEMKAEIVSDIRRDLRVARTAMPLLPRRVRVGVVAAAALFEELTDMIESTPAHTLASTRIRVPAHRKAAITARSLVDAARMEQHP</sequence>
<dbReference type="AlphaFoldDB" id="A0A931GXF9"/>
<dbReference type="InterPro" id="IPR008949">
    <property type="entry name" value="Isoprenoid_synthase_dom_sf"/>
</dbReference>
<dbReference type="SFLD" id="SFLDG01212">
    <property type="entry name" value="Phytoene_synthase_like"/>
    <property type="match status" value="1"/>
</dbReference>
<evidence type="ECO:0000313" key="4">
    <source>
        <dbReference type="Proteomes" id="UP000658613"/>
    </source>
</evidence>
<dbReference type="GO" id="GO:0016117">
    <property type="term" value="P:carotenoid biosynthetic process"/>
    <property type="evidence" value="ECO:0007669"/>
    <property type="project" value="UniProtKB-ARBA"/>
</dbReference>
<dbReference type="Pfam" id="PF00494">
    <property type="entry name" value="SQS_PSY"/>
    <property type="match status" value="1"/>
</dbReference>
<accession>A0A931GXF9</accession>
<organism evidence="3 4">
    <name type="scientific">Corynebacterium aquatimens</name>
    <dbReference type="NCBI Taxonomy" id="1190508"/>
    <lineage>
        <taxon>Bacteria</taxon>
        <taxon>Bacillati</taxon>
        <taxon>Actinomycetota</taxon>
        <taxon>Actinomycetes</taxon>
        <taxon>Mycobacteriales</taxon>
        <taxon>Corynebacteriaceae</taxon>
        <taxon>Corynebacterium</taxon>
    </lineage>
</organism>
<protein>
    <submittedName>
        <fullName evidence="3">Phytoene/squalene synthetase</fullName>
    </submittedName>
</protein>
<dbReference type="InterPro" id="IPR033904">
    <property type="entry name" value="Trans_IPPS_HH"/>
</dbReference>
<comment type="caution">
    <text evidence="3">The sequence shown here is derived from an EMBL/GenBank/DDBJ whole genome shotgun (WGS) entry which is preliminary data.</text>
</comment>
<dbReference type="PANTHER" id="PTHR31480">
    <property type="entry name" value="BIFUNCTIONAL LYCOPENE CYCLASE/PHYTOENE SYNTHASE"/>
    <property type="match status" value="1"/>
</dbReference>
<dbReference type="SUPFAM" id="SSF48576">
    <property type="entry name" value="Terpenoid synthases"/>
    <property type="match status" value="1"/>
</dbReference>
<dbReference type="SFLD" id="SFLDS00005">
    <property type="entry name" value="Isoprenoid_Synthase_Type_I"/>
    <property type="match status" value="1"/>
</dbReference>
<evidence type="ECO:0000256" key="1">
    <source>
        <dbReference type="ARBA" id="ARBA00004684"/>
    </source>
</evidence>
<gene>
    <name evidence="3" type="ORF">IW254_000438</name>
</gene>
<dbReference type="PROSITE" id="PS01045">
    <property type="entry name" value="SQUALEN_PHYTOEN_SYN_2"/>
    <property type="match status" value="1"/>
</dbReference>
<dbReference type="CDD" id="cd00683">
    <property type="entry name" value="Trans_IPPS_HH"/>
    <property type="match status" value="1"/>
</dbReference>